<name>A0A7S2CFU6_9STRA</name>
<evidence type="ECO:0000313" key="1">
    <source>
        <dbReference type="EMBL" id="CAD9422729.1"/>
    </source>
</evidence>
<proteinExistence type="predicted"/>
<accession>A0A7S2CFU6</accession>
<protein>
    <submittedName>
        <fullName evidence="1">Uncharacterized protein</fullName>
    </submittedName>
</protein>
<gene>
    <name evidence="1" type="ORF">DSPE1174_LOCUS14026</name>
</gene>
<dbReference type="AlphaFoldDB" id="A0A7S2CFU6"/>
<sequence length="100" mass="11285">MAFWPSDDDCEGGLRCLFTGSAHYGLDFNGQIRQFKFAFLGDAFIFLHFDTPAAGDDQGGRVLRVEMHLDEHLLMKLLTHGPGGKMPCYQRCNSPLLQYE</sequence>
<reference evidence="1" key="1">
    <citation type="submission" date="2021-01" db="EMBL/GenBank/DDBJ databases">
        <authorList>
            <person name="Corre E."/>
            <person name="Pelletier E."/>
            <person name="Niang G."/>
            <person name="Scheremetjew M."/>
            <person name="Finn R."/>
            <person name="Kale V."/>
            <person name="Holt S."/>
            <person name="Cochrane G."/>
            <person name="Meng A."/>
            <person name="Brown T."/>
            <person name="Cohen L."/>
        </authorList>
    </citation>
    <scope>NUCLEOTIDE SEQUENCE</scope>
    <source>
        <strain evidence="1">CCMP1381</strain>
    </source>
</reference>
<dbReference type="EMBL" id="HBGS01027704">
    <property type="protein sequence ID" value="CAD9422729.1"/>
    <property type="molecule type" value="Transcribed_RNA"/>
</dbReference>
<organism evidence="1">
    <name type="scientific">Octactis speculum</name>
    <dbReference type="NCBI Taxonomy" id="3111310"/>
    <lineage>
        <taxon>Eukaryota</taxon>
        <taxon>Sar</taxon>
        <taxon>Stramenopiles</taxon>
        <taxon>Ochrophyta</taxon>
        <taxon>Dictyochophyceae</taxon>
        <taxon>Dictyochales</taxon>
        <taxon>Dictyochaceae</taxon>
        <taxon>Octactis</taxon>
    </lineage>
</organism>